<organism evidence="12 13">
    <name type="scientific">Neophocaena asiaeorientalis asiaeorientalis</name>
    <name type="common">Yangtze finless porpoise</name>
    <name type="synonym">Neophocaena phocaenoides subsp. asiaeorientalis</name>
    <dbReference type="NCBI Taxonomy" id="1706337"/>
    <lineage>
        <taxon>Eukaryota</taxon>
        <taxon>Metazoa</taxon>
        <taxon>Chordata</taxon>
        <taxon>Craniata</taxon>
        <taxon>Vertebrata</taxon>
        <taxon>Euteleostomi</taxon>
        <taxon>Mammalia</taxon>
        <taxon>Eutheria</taxon>
        <taxon>Laurasiatheria</taxon>
        <taxon>Artiodactyla</taxon>
        <taxon>Whippomorpha</taxon>
        <taxon>Cetacea</taxon>
        <taxon>Odontoceti</taxon>
        <taxon>Phocoenidae</taxon>
        <taxon>Neophocaena</taxon>
    </lineage>
</organism>
<evidence type="ECO:0000259" key="11">
    <source>
        <dbReference type="PROSITE" id="PS50262"/>
    </source>
</evidence>
<evidence type="ECO:0000313" key="12">
    <source>
        <dbReference type="Proteomes" id="UP000252040"/>
    </source>
</evidence>
<reference evidence="13" key="1">
    <citation type="submission" date="2025-08" db="UniProtKB">
        <authorList>
            <consortium name="RefSeq"/>
        </authorList>
    </citation>
    <scope>IDENTIFICATION</scope>
    <source>
        <tissue evidence="13">Meat</tissue>
    </source>
</reference>
<dbReference type="Gene3D" id="1.20.1070.10">
    <property type="entry name" value="Rhodopsin 7-helix transmembrane proteins"/>
    <property type="match status" value="1"/>
</dbReference>
<feature type="transmembrane region" description="Helical" evidence="10">
    <location>
        <begin position="253"/>
        <end position="275"/>
    </location>
</feature>
<accession>A0A341AL66</accession>
<keyword evidence="12" id="KW-1185">Reference proteome</keyword>
<dbReference type="PRINTS" id="PR00237">
    <property type="entry name" value="GPCRRHODOPSN"/>
</dbReference>
<comment type="subcellular location">
    <subcellularLocation>
        <location evidence="2">Membrane</location>
    </subcellularLocation>
</comment>
<sequence length="365" mass="38261">MNLLDGPTARREPGVLASPSDRMPVSHQRARQSGHLGSHAGRASGSWTFKRCPSPALAHGHVVKGTGIRAWHWSLQFECLGRARPLAIWGCQLRFLLSEPAEGCFGPREDHSGRSSGGGPHTRLTFRCQTSEPPAPVIPASQVRPSSAFTCRGTEVGRTSGHRPEGASLFCPSPGQAVTSRAPGPCVSPGPGSLERQVFIPQCEARLLVWTPPGVPSPSSACAATVENGSGPGSPSAMSLVPSDAVPSPEYKMVSVFLVFLVCVVGIVGNAMVVLTTRDMHMPTNGYLVSLALADLTVLVAAGLPTVSKSLAGQWVCGHAGCLGITCLRYLGIRASNSSVPAFAAEREVHPNPSCRPGLPGHEPW</sequence>
<evidence type="ECO:0000256" key="9">
    <source>
        <dbReference type="SAM" id="MobiDB-lite"/>
    </source>
</evidence>
<dbReference type="PROSITE" id="PS50262">
    <property type="entry name" value="G_PROTEIN_RECEP_F1_2"/>
    <property type="match status" value="1"/>
</dbReference>
<protein>
    <recommendedName>
        <fullName evidence="3">Thyrotropin-releasing hormone receptor</fullName>
    </recommendedName>
    <alternativeName>
        <fullName evidence="8">Thyroliberin receptor</fullName>
    </alternativeName>
</protein>
<keyword evidence="5 10" id="KW-1133">Transmembrane helix</keyword>
<evidence type="ECO:0000256" key="10">
    <source>
        <dbReference type="SAM" id="Phobius"/>
    </source>
</evidence>
<dbReference type="RefSeq" id="XP_024591506.1">
    <property type="nucleotide sequence ID" value="XM_024735738.1"/>
</dbReference>
<feature type="domain" description="G-protein coupled receptors family 1 profile" evidence="11">
    <location>
        <begin position="266"/>
        <end position="365"/>
    </location>
</feature>
<evidence type="ECO:0000256" key="6">
    <source>
        <dbReference type="ARBA" id="ARBA00023040"/>
    </source>
</evidence>
<keyword evidence="6" id="KW-0297">G-protein coupled receptor</keyword>
<feature type="transmembrane region" description="Helical" evidence="10">
    <location>
        <begin position="287"/>
        <end position="306"/>
    </location>
</feature>
<evidence type="ECO:0000256" key="5">
    <source>
        <dbReference type="ARBA" id="ARBA00022989"/>
    </source>
</evidence>
<evidence type="ECO:0000256" key="3">
    <source>
        <dbReference type="ARBA" id="ARBA00018873"/>
    </source>
</evidence>
<comment type="function">
    <text evidence="1">Receptor for thyrotropin-releasing hormone (TRH). Upon ligand binding, this G-protein-coupled receptor triggers activation of the phosphatidylinositol (IP3)-calcium-protein kinase C (PKC) pathway.</text>
</comment>
<dbReference type="STRING" id="1706337.A0A341AL66"/>
<evidence type="ECO:0000256" key="2">
    <source>
        <dbReference type="ARBA" id="ARBA00004370"/>
    </source>
</evidence>
<dbReference type="AlphaFoldDB" id="A0A341AL66"/>
<dbReference type="PANTHER" id="PTHR46061:SF5">
    <property type="entry name" value="THYROTROPIN-RELEASING HORMONE RECEPTOR"/>
    <property type="match status" value="1"/>
</dbReference>
<feature type="region of interest" description="Disordered" evidence="9">
    <location>
        <begin position="1"/>
        <end position="42"/>
    </location>
</feature>
<dbReference type="GO" id="GO:0004997">
    <property type="term" value="F:thyrotropin-releasing hormone receptor activity"/>
    <property type="evidence" value="ECO:0007669"/>
    <property type="project" value="InterPro"/>
</dbReference>
<dbReference type="InterPro" id="IPR000276">
    <property type="entry name" value="GPCR_Rhodpsn"/>
</dbReference>
<proteinExistence type="predicted"/>
<name>A0A341AL66_NEOAA</name>
<dbReference type="Proteomes" id="UP000252040">
    <property type="component" value="Unplaced"/>
</dbReference>
<feature type="transmembrane region" description="Helical" evidence="10">
    <location>
        <begin position="312"/>
        <end position="331"/>
    </location>
</feature>
<dbReference type="InterPro" id="IPR017452">
    <property type="entry name" value="GPCR_Rhodpsn_7TM"/>
</dbReference>
<dbReference type="InParanoid" id="A0A341AL66"/>
<evidence type="ECO:0000256" key="7">
    <source>
        <dbReference type="ARBA" id="ARBA00023136"/>
    </source>
</evidence>
<dbReference type="PRINTS" id="PR00751">
    <property type="entry name" value="THYROLIBRINR"/>
</dbReference>
<evidence type="ECO:0000256" key="4">
    <source>
        <dbReference type="ARBA" id="ARBA00022692"/>
    </source>
</evidence>
<dbReference type="Pfam" id="PF00001">
    <property type="entry name" value="7tm_1"/>
    <property type="match status" value="1"/>
</dbReference>
<evidence type="ECO:0000313" key="13">
    <source>
        <dbReference type="RefSeq" id="XP_024591506.1"/>
    </source>
</evidence>
<keyword evidence="7 10" id="KW-0472">Membrane</keyword>
<dbReference type="InterPro" id="IPR002120">
    <property type="entry name" value="TRH_rcpt_1"/>
</dbReference>
<evidence type="ECO:0000256" key="1">
    <source>
        <dbReference type="ARBA" id="ARBA00004100"/>
    </source>
</evidence>
<keyword evidence="4 10" id="KW-0812">Transmembrane</keyword>
<dbReference type="GO" id="GO:0016020">
    <property type="term" value="C:membrane"/>
    <property type="evidence" value="ECO:0007669"/>
    <property type="project" value="UniProtKB-SubCell"/>
</dbReference>
<dbReference type="PRINTS" id="PR01846">
    <property type="entry name" value="TRHRFAMILY"/>
</dbReference>
<dbReference type="GO" id="GO:0007200">
    <property type="term" value="P:phospholipase C-activating G protein-coupled receptor signaling pathway"/>
    <property type="evidence" value="ECO:0007669"/>
    <property type="project" value="TreeGrafter"/>
</dbReference>
<dbReference type="PANTHER" id="PTHR46061">
    <property type="entry name" value="THYROTROPIN-RELEASING HORMONE RECEPTOR"/>
    <property type="match status" value="1"/>
</dbReference>
<keyword evidence="6" id="KW-0675">Receptor</keyword>
<gene>
    <name evidence="13" type="primary">LOC112393486</name>
</gene>
<keyword evidence="6" id="KW-0807">Transducer</keyword>
<dbReference type="KEGG" id="nasi:112393486"/>
<dbReference type="GeneID" id="112393486"/>
<evidence type="ECO:0000256" key="8">
    <source>
        <dbReference type="ARBA" id="ARBA00032251"/>
    </source>
</evidence>
<dbReference type="SUPFAM" id="SSF81321">
    <property type="entry name" value="Family A G protein-coupled receptor-like"/>
    <property type="match status" value="1"/>
</dbReference>